<dbReference type="EMBL" id="SLYC01000016">
    <property type="protein sequence ID" value="TCQ02371.1"/>
    <property type="molecule type" value="Genomic_DNA"/>
</dbReference>
<evidence type="ECO:0000313" key="3">
    <source>
        <dbReference type="Proteomes" id="UP000295504"/>
    </source>
</evidence>
<evidence type="ECO:0000259" key="1">
    <source>
        <dbReference type="PROSITE" id="PS51832"/>
    </source>
</evidence>
<dbReference type="CDD" id="cd00077">
    <property type="entry name" value="HDc"/>
    <property type="match status" value="1"/>
</dbReference>
<dbReference type="Pfam" id="PF13487">
    <property type="entry name" value="HD_5"/>
    <property type="match status" value="1"/>
</dbReference>
<name>A0A4R2TGR8_9FIRM</name>
<dbReference type="PROSITE" id="PS51832">
    <property type="entry name" value="HD_GYP"/>
    <property type="match status" value="1"/>
</dbReference>
<protein>
    <submittedName>
        <fullName evidence="2">HD domain-containing protein</fullName>
    </submittedName>
</protein>
<dbReference type="SUPFAM" id="SSF109604">
    <property type="entry name" value="HD-domain/PDEase-like"/>
    <property type="match status" value="1"/>
</dbReference>
<feature type="domain" description="HD-GYP" evidence="1">
    <location>
        <begin position="1"/>
        <end position="103"/>
    </location>
</feature>
<comment type="caution">
    <text evidence="2">The sequence shown here is derived from an EMBL/GenBank/DDBJ whole genome shotgun (WGS) entry which is preliminary data.</text>
</comment>
<evidence type="ECO:0000313" key="2">
    <source>
        <dbReference type="EMBL" id="TCQ02371.1"/>
    </source>
</evidence>
<dbReference type="PANTHER" id="PTHR43155">
    <property type="entry name" value="CYCLIC DI-GMP PHOSPHODIESTERASE PA4108-RELATED"/>
    <property type="match status" value="1"/>
</dbReference>
<dbReference type="InterPro" id="IPR003607">
    <property type="entry name" value="HD/PDEase_dom"/>
</dbReference>
<sequence length="155" mass="17383">MKTSTEISPLVRVPVLEHHETYNGKGYPRGLQHTETHIFSKIIGLVDAFDAMTSDRPHRKPLPVPEVIEFIMASGGTIFDPQLAKAFVKHINPYPLNTIVELNDGSVGVVLKVNNSLFTRPVIRLIMDKNQTKVSKTIDLLQEKTLVIKTILTKM</sequence>
<keyword evidence="3" id="KW-1185">Reference proteome</keyword>
<dbReference type="InterPro" id="IPR037522">
    <property type="entry name" value="HD_GYP_dom"/>
</dbReference>
<accession>A0A4R2TGR8</accession>
<dbReference type="AlphaFoldDB" id="A0A4R2TGR8"/>
<dbReference type="PANTHER" id="PTHR43155:SF2">
    <property type="entry name" value="CYCLIC DI-GMP PHOSPHODIESTERASE PA4108"/>
    <property type="match status" value="1"/>
</dbReference>
<dbReference type="OrthoDB" id="9804747at2"/>
<gene>
    <name evidence="2" type="ORF">EDD79_101617</name>
</gene>
<organism evidence="2 3">
    <name type="scientific">Serpentinicella alkaliphila</name>
    <dbReference type="NCBI Taxonomy" id="1734049"/>
    <lineage>
        <taxon>Bacteria</taxon>
        <taxon>Bacillati</taxon>
        <taxon>Bacillota</taxon>
        <taxon>Clostridia</taxon>
        <taxon>Peptostreptococcales</taxon>
        <taxon>Natronincolaceae</taxon>
        <taxon>Serpentinicella</taxon>
    </lineage>
</organism>
<proteinExistence type="predicted"/>
<reference evidence="2 3" key="1">
    <citation type="submission" date="2019-03" db="EMBL/GenBank/DDBJ databases">
        <title>Genomic Encyclopedia of Type Strains, Phase IV (KMG-IV): sequencing the most valuable type-strain genomes for metagenomic binning, comparative biology and taxonomic classification.</title>
        <authorList>
            <person name="Goeker M."/>
        </authorList>
    </citation>
    <scope>NUCLEOTIDE SEQUENCE [LARGE SCALE GENOMIC DNA]</scope>
    <source>
        <strain evidence="2 3">DSM 100013</strain>
    </source>
</reference>
<dbReference type="Gene3D" id="1.10.3210.10">
    <property type="entry name" value="Hypothetical protein af1432"/>
    <property type="match status" value="1"/>
</dbReference>
<dbReference type="Proteomes" id="UP000295504">
    <property type="component" value="Unassembled WGS sequence"/>
</dbReference>
<dbReference type="RefSeq" id="WP_132848428.1">
    <property type="nucleotide sequence ID" value="NZ_CP058648.1"/>
</dbReference>